<proteinExistence type="predicted"/>
<protein>
    <submittedName>
        <fullName evidence="1">Uncharacterized protein</fullName>
    </submittedName>
</protein>
<gene>
    <name evidence="1" type="ORF">NDU88_003250</name>
</gene>
<dbReference type="Proteomes" id="UP001066276">
    <property type="component" value="Chromosome 5"/>
</dbReference>
<keyword evidence="2" id="KW-1185">Reference proteome</keyword>
<reference evidence="1" key="1">
    <citation type="journal article" date="2022" name="bioRxiv">
        <title>Sequencing and chromosome-scale assembly of the giantPleurodeles waltlgenome.</title>
        <authorList>
            <person name="Brown T."/>
            <person name="Elewa A."/>
            <person name="Iarovenko S."/>
            <person name="Subramanian E."/>
            <person name="Araus A.J."/>
            <person name="Petzold A."/>
            <person name="Susuki M."/>
            <person name="Suzuki K.-i.T."/>
            <person name="Hayashi T."/>
            <person name="Toyoda A."/>
            <person name="Oliveira C."/>
            <person name="Osipova E."/>
            <person name="Leigh N.D."/>
            <person name="Simon A."/>
            <person name="Yun M.H."/>
        </authorList>
    </citation>
    <scope>NUCLEOTIDE SEQUENCE</scope>
    <source>
        <strain evidence="1">20211129_DDA</strain>
        <tissue evidence="1">Liver</tissue>
    </source>
</reference>
<evidence type="ECO:0000313" key="2">
    <source>
        <dbReference type="Proteomes" id="UP001066276"/>
    </source>
</evidence>
<sequence>MRLMLDFVLIINSARWKIRRGVRLFFAKRSMTPLRPKTQVKLPFIHEDRYASMNSSQKQRQSSQLTAP</sequence>
<comment type="caution">
    <text evidence="1">The sequence shown here is derived from an EMBL/GenBank/DDBJ whole genome shotgun (WGS) entry which is preliminary data.</text>
</comment>
<name>A0AAV7RDS8_PLEWA</name>
<dbReference type="AlphaFoldDB" id="A0AAV7RDS8"/>
<organism evidence="1 2">
    <name type="scientific">Pleurodeles waltl</name>
    <name type="common">Iberian ribbed newt</name>
    <dbReference type="NCBI Taxonomy" id="8319"/>
    <lineage>
        <taxon>Eukaryota</taxon>
        <taxon>Metazoa</taxon>
        <taxon>Chordata</taxon>
        <taxon>Craniata</taxon>
        <taxon>Vertebrata</taxon>
        <taxon>Euteleostomi</taxon>
        <taxon>Amphibia</taxon>
        <taxon>Batrachia</taxon>
        <taxon>Caudata</taxon>
        <taxon>Salamandroidea</taxon>
        <taxon>Salamandridae</taxon>
        <taxon>Pleurodelinae</taxon>
        <taxon>Pleurodeles</taxon>
    </lineage>
</organism>
<dbReference type="EMBL" id="JANPWB010000009">
    <property type="protein sequence ID" value="KAJ1150459.1"/>
    <property type="molecule type" value="Genomic_DNA"/>
</dbReference>
<evidence type="ECO:0000313" key="1">
    <source>
        <dbReference type="EMBL" id="KAJ1150459.1"/>
    </source>
</evidence>
<accession>A0AAV7RDS8</accession>